<feature type="non-terminal residue" evidence="3">
    <location>
        <position position="177"/>
    </location>
</feature>
<dbReference type="InterPro" id="IPR025824">
    <property type="entry name" value="OB-fold_nuc-bd_dom"/>
</dbReference>
<accession>A0A133NRZ6</accession>
<dbReference type="Proteomes" id="UP000070687">
    <property type="component" value="Unassembled WGS sequence"/>
</dbReference>
<feature type="region of interest" description="Disordered" evidence="1">
    <location>
        <begin position="1"/>
        <end position="42"/>
    </location>
</feature>
<dbReference type="Pfam" id="PF13742">
    <property type="entry name" value="tRNA_anti_2"/>
    <property type="match status" value="1"/>
</dbReference>
<dbReference type="GO" id="GO:0008855">
    <property type="term" value="F:exodeoxyribonuclease VII activity"/>
    <property type="evidence" value="ECO:0007669"/>
    <property type="project" value="InterPro"/>
</dbReference>
<evidence type="ECO:0000313" key="4">
    <source>
        <dbReference type="Proteomes" id="UP000070687"/>
    </source>
</evidence>
<organism evidence="3 4">
    <name type="scientific">Gardnerella vaginalis</name>
    <dbReference type="NCBI Taxonomy" id="2702"/>
    <lineage>
        <taxon>Bacteria</taxon>
        <taxon>Bacillati</taxon>
        <taxon>Actinomycetota</taxon>
        <taxon>Actinomycetes</taxon>
        <taxon>Bifidobacteriales</taxon>
        <taxon>Bifidobacteriaceae</taxon>
        <taxon>Gardnerella</taxon>
    </lineage>
</organism>
<dbReference type="RefSeq" id="WP_196488965.1">
    <property type="nucleotide sequence ID" value="NZ_KQ956871.1"/>
</dbReference>
<gene>
    <name evidence="3" type="ORF">HMPREF3208_01242</name>
</gene>
<dbReference type="PANTHER" id="PTHR30008">
    <property type="entry name" value="EXODEOXYRIBONUCLEASE 7 LARGE SUBUNIT"/>
    <property type="match status" value="1"/>
</dbReference>
<sequence>MMPQLFQDDAQLEQSKQPQTFMQQSQQPLTQPQPRPLPLKAADTTAENPWPVAVLSQKFHSAVERWPAAWIEGQIVEINMRRASSGYITLRDSNEEVSISVMGFSNFVQQARELRQGDRVVVHGKADIWVKATRLSFVADEIRRVGAGDLKAQIDELRKKLKGEGLFDAENKIPLPE</sequence>
<comment type="caution">
    <text evidence="3">The sequence shown here is derived from an EMBL/GenBank/DDBJ whole genome shotgun (WGS) entry which is preliminary data.</text>
</comment>
<feature type="compositionally biased region" description="Low complexity" evidence="1">
    <location>
        <begin position="14"/>
        <end position="30"/>
    </location>
</feature>
<dbReference type="GO" id="GO:0003676">
    <property type="term" value="F:nucleic acid binding"/>
    <property type="evidence" value="ECO:0007669"/>
    <property type="project" value="InterPro"/>
</dbReference>
<proteinExistence type="predicted"/>
<dbReference type="GO" id="GO:0009318">
    <property type="term" value="C:exodeoxyribonuclease VII complex"/>
    <property type="evidence" value="ECO:0007669"/>
    <property type="project" value="InterPro"/>
</dbReference>
<evidence type="ECO:0000259" key="2">
    <source>
        <dbReference type="Pfam" id="PF13742"/>
    </source>
</evidence>
<dbReference type="CDD" id="cd04489">
    <property type="entry name" value="ExoVII_LU_OBF"/>
    <property type="match status" value="1"/>
</dbReference>
<dbReference type="GO" id="GO:0006308">
    <property type="term" value="P:DNA catabolic process"/>
    <property type="evidence" value="ECO:0007669"/>
    <property type="project" value="InterPro"/>
</dbReference>
<dbReference type="PANTHER" id="PTHR30008:SF0">
    <property type="entry name" value="EXODEOXYRIBONUCLEASE 7 LARGE SUBUNIT"/>
    <property type="match status" value="1"/>
</dbReference>
<dbReference type="InterPro" id="IPR003753">
    <property type="entry name" value="Exonuc_VII_L"/>
</dbReference>
<evidence type="ECO:0000313" key="3">
    <source>
        <dbReference type="EMBL" id="KXA19060.1"/>
    </source>
</evidence>
<dbReference type="EMBL" id="LRQB01000079">
    <property type="protein sequence ID" value="KXA19060.1"/>
    <property type="molecule type" value="Genomic_DNA"/>
</dbReference>
<feature type="domain" description="OB-fold nucleic acid binding" evidence="2">
    <location>
        <begin position="52"/>
        <end position="143"/>
    </location>
</feature>
<dbReference type="PATRIC" id="fig|2702.100.peg.1228"/>
<reference evidence="3 4" key="1">
    <citation type="submission" date="2016-01" db="EMBL/GenBank/DDBJ databases">
        <authorList>
            <person name="Oliw E.H."/>
        </authorList>
    </citation>
    <scope>NUCLEOTIDE SEQUENCE [LARGE SCALE GENOMIC DNA]</scope>
    <source>
        <strain evidence="3 4">PSS_7772B</strain>
    </source>
</reference>
<name>A0A133NRZ6_GARVA</name>
<dbReference type="AlphaFoldDB" id="A0A133NRZ6"/>
<protein>
    <submittedName>
        <fullName evidence="3">Nucleic acid-binding domain protein</fullName>
    </submittedName>
</protein>
<evidence type="ECO:0000256" key="1">
    <source>
        <dbReference type="SAM" id="MobiDB-lite"/>
    </source>
</evidence>